<dbReference type="Pfam" id="PF00126">
    <property type="entry name" value="HTH_1"/>
    <property type="match status" value="1"/>
</dbReference>
<evidence type="ECO:0000256" key="3">
    <source>
        <dbReference type="ARBA" id="ARBA00023125"/>
    </source>
</evidence>
<dbReference type="SUPFAM" id="SSF46785">
    <property type="entry name" value="Winged helix' DNA-binding domain"/>
    <property type="match status" value="1"/>
</dbReference>
<dbReference type="EMBL" id="JADIKL010000005">
    <property type="protein sequence ID" value="MFK2931242.1"/>
    <property type="molecule type" value="Genomic_DNA"/>
</dbReference>
<dbReference type="InterPro" id="IPR005119">
    <property type="entry name" value="LysR_subst-bd"/>
</dbReference>
<comment type="caution">
    <text evidence="6">The sequence shown here is derived from an EMBL/GenBank/DDBJ whole genome shotgun (WGS) entry which is preliminary data.</text>
</comment>
<dbReference type="Gene3D" id="3.40.190.10">
    <property type="entry name" value="Periplasmic binding protein-like II"/>
    <property type="match status" value="2"/>
</dbReference>
<dbReference type="Gene3D" id="1.10.10.10">
    <property type="entry name" value="Winged helix-like DNA-binding domain superfamily/Winged helix DNA-binding domain"/>
    <property type="match status" value="1"/>
</dbReference>
<keyword evidence="4" id="KW-0804">Transcription</keyword>
<dbReference type="SUPFAM" id="SSF53850">
    <property type="entry name" value="Periplasmic binding protein-like II"/>
    <property type="match status" value="1"/>
</dbReference>
<name>A0ABW8KJG4_9GAMM</name>
<dbReference type="PANTHER" id="PTHR30537:SF79">
    <property type="entry name" value="TRANSCRIPTIONAL REGULATOR-RELATED"/>
    <property type="match status" value="1"/>
</dbReference>
<dbReference type="InterPro" id="IPR058163">
    <property type="entry name" value="LysR-type_TF_proteobact-type"/>
</dbReference>
<dbReference type="NCBIfam" id="NF008352">
    <property type="entry name" value="PRK11139.1"/>
    <property type="match status" value="1"/>
</dbReference>
<sequence>MPFVLPPMHTLRTFESVSRLRSFTEAAEELHLTVSAVSHQIRALEAFYGTRLLLRSHRDVALTRAGELLRDVVAEFLERLSSAGRSLRGQSANRLSLSAPPSFVSRWLMPRLAGFLGANPSVDFKLHATTDLMDLEADEVDFAIRYGNGHWPGLACEELFDETVFPVASAAFLEKRKIRGLADLTHDMLLRDDFFSWSRWSEQTGSAHPLQPSGPLYSDSSLLLQAAEAGQGIALGRSVLVEDALASGRLVRIGSQSLKADGAYYLVRSSSAPATPAMNPFRSWLMVEAAGQN</sequence>
<reference evidence="6 7" key="1">
    <citation type="submission" date="2020-10" db="EMBL/GenBank/DDBJ databases">
        <title>Phylogeny of dyella-like bacteria.</title>
        <authorList>
            <person name="Fu J."/>
        </authorList>
    </citation>
    <scope>NUCLEOTIDE SEQUENCE [LARGE SCALE GENOMIC DNA]</scope>
    <source>
        <strain evidence="6 7">DKC-1</strain>
    </source>
</reference>
<gene>
    <name evidence="6" type="primary">gcvA</name>
    <name evidence="6" type="ORF">ISP14_10600</name>
</gene>
<evidence type="ECO:0000256" key="1">
    <source>
        <dbReference type="ARBA" id="ARBA00009437"/>
    </source>
</evidence>
<dbReference type="PROSITE" id="PS50931">
    <property type="entry name" value="HTH_LYSR"/>
    <property type="match status" value="1"/>
</dbReference>
<evidence type="ECO:0000256" key="4">
    <source>
        <dbReference type="ARBA" id="ARBA00023163"/>
    </source>
</evidence>
<accession>A0ABW8KJG4</accession>
<evidence type="ECO:0000259" key="5">
    <source>
        <dbReference type="PROSITE" id="PS50931"/>
    </source>
</evidence>
<keyword evidence="3" id="KW-0238">DNA-binding</keyword>
<dbReference type="PRINTS" id="PR00039">
    <property type="entry name" value="HTHLYSR"/>
</dbReference>
<proteinExistence type="inferred from homology"/>
<keyword evidence="7" id="KW-1185">Reference proteome</keyword>
<evidence type="ECO:0000313" key="7">
    <source>
        <dbReference type="Proteomes" id="UP001620397"/>
    </source>
</evidence>
<dbReference type="InterPro" id="IPR036390">
    <property type="entry name" value="WH_DNA-bd_sf"/>
</dbReference>
<protein>
    <submittedName>
        <fullName evidence="6">Transcriptional regulator GcvA</fullName>
    </submittedName>
</protein>
<dbReference type="RefSeq" id="WP_404539292.1">
    <property type="nucleotide sequence ID" value="NZ_JADIKL010000005.1"/>
</dbReference>
<evidence type="ECO:0000256" key="2">
    <source>
        <dbReference type="ARBA" id="ARBA00023015"/>
    </source>
</evidence>
<dbReference type="InterPro" id="IPR000847">
    <property type="entry name" value="LysR_HTH_N"/>
</dbReference>
<dbReference type="InterPro" id="IPR036388">
    <property type="entry name" value="WH-like_DNA-bd_sf"/>
</dbReference>
<organism evidence="6 7">
    <name type="scientific">Dyella agri</name>
    <dbReference type="NCBI Taxonomy" id="1926869"/>
    <lineage>
        <taxon>Bacteria</taxon>
        <taxon>Pseudomonadati</taxon>
        <taxon>Pseudomonadota</taxon>
        <taxon>Gammaproteobacteria</taxon>
        <taxon>Lysobacterales</taxon>
        <taxon>Rhodanobacteraceae</taxon>
        <taxon>Dyella</taxon>
    </lineage>
</organism>
<feature type="domain" description="HTH lysR-type" evidence="5">
    <location>
        <begin position="6"/>
        <end position="63"/>
    </location>
</feature>
<dbReference type="PANTHER" id="PTHR30537">
    <property type="entry name" value="HTH-TYPE TRANSCRIPTIONAL REGULATOR"/>
    <property type="match status" value="1"/>
</dbReference>
<dbReference type="CDD" id="cd08432">
    <property type="entry name" value="PBP2_GcdR_TrpI_HvrB_AmpR_like"/>
    <property type="match status" value="1"/>
</dbReference>
<dbReference type="Proteomes" id="UP001620397">
    <property type="component" value="Unassembled WGS sequence"/>
</dbReference>
<keyword evidence="2" id="KW-0805">Transcription regulation</keyword>
<dbReference type="Pfam" id="PF03466">
    <property type="entry name" value="LysR_substrate"/>
    <property type="match status" value="1"/>
</dbReference>
<evidence type="ECO:0000313" key="6">
    <source>
        <dbReference type="EMBL" id="MFK2931242.1"/>
    </source>
</evidence>
<comment type="similarity">
    <text evidence="1">Belongs to the LysR transcriptional regulatory family.</text>
</comment>